<sequence length="229" mass="25317">MARAASVGRLLLLVVWPVAAIEVYTPQTLEVLNGTDVRLKCSFHSQTLPGKQVAVTWNFRPQAGGPDESVFYYHEQPYSPTKGRFSGRVTWDGNINKNDASIMLWHVNLADNGTFQCLVKNPPDVDGNIGEIQLAVVLRVAFSEIHILAITIGSACVLMIVIVVVVVICRQQRRKRQEKNMEMVETERPEKEKLWKAQPEDGAHTPAESPKLPPPLPSVLEPGAGSLDC</sequence>
<evidence type="ECO:0000256" key="12">
    <source>
        <dbReference type="SAM" id="SignalP"/>
    </source>
</evidence>
<evidence type="ECO:0000313" key="15">
    <source>
        <dbReference type="RefSeq" id="XP_054854446.1"/>
    </source>
</evidence>
<dbReference type="InterPro" id="IPR036179">
    <property type="entry name" value="Ig-like_dom_sf"/>
</dbReference>
<dbReference type="Pfam" id="PF07686">
    <property type="entry name" value="V-set"/>
    <property type="match status" value="1"/>
</dbReference>
<evidence type="ECO:0000256" key="2">
    <source>
        <dbReference type="ARBA" id="ARBA00007180"/>
    </source>
</evidence>
<evidence type="ECO:0000256" key="8">
    <source>
        <dbReference type="ARBA" id="ARBA00023180"/>
    </source>
</evidence>
<keyword evidence="4 12" id="KW-0732">Signal</keyword>
<dbReference type="GeneID" id="129342614"/>
<dbReference type="GO" id="GO:0005886">
    <property type="term" value="C:plasma membrane"/>
    <property type="evidence" value="ECO:0007669"/>
    <property type="project" value="TreeGrafter"/>
</dbReference>
<evidence type="ECO:0000256" key="7">
    <source>
        <dbReference type="ARBA" id="ARBA00023157"/>
    </source>
</evidence>
<evidence type="ECO:0000256" key="4">
    <source>
        <dbReference type="ARBA" id="ARBA00022729"/>
    </source>
</evidence>
<name>A0AA97LGI2_EUBMA</name>
<protein>
    <submittedName>
        <fullName evidence="15">Myelin protein zero-like protein 2</fullName>
    </submittedName>
</protein>
<dbReference type="PRINTS" id="PR00213">
    <property type="entry name" value="MYELINP0"/>
</dbReference>
<dbReference type="InterPro" id="IPR013783">
    <property type="entry name" value="Ig-like_fold"/>
</dbReference>
<evidence type="ECO:0000256" key="9">
    <source>
        <dbReference type="ARBA" id="ARBA00023319"/>
    </source>
</evidence>
<proteinExistence type="inferred from homology"/>
<dbReference type="AlphaFoldDB" id="A0AA97LGI2"/>
<organism evidence="14 15">
    <name type="scientific">Eublepharis macularius</name>
    <name type="common">Leopard gecko</name>
    <name type="synonym">Cyrtodactylus macularius</name>
    <dbReference type="NCBI Taxonomy" id="481883"/>
    <lineage>
        <taxon>Eukaryota</taxon>
        <taxon>Metazoa</taxon>
        <taxon>Chordata</taxon>
        <taxon>Craniata</taxon>
        <taxon>Vertebrata</taxon>
        <taxon>Euteleostomi</taxon>
        <taxon>Lepidosauria</taxon>
        <taxon>Squamata</taxon>
        <taxon>Bifurcata</taxon>
        <taxon>Gekkota</taxon>
        <taxon>Eublepharidae</taxon>
        <taxon>Eublepharinae</taxon>
        <taxon>Eublepharis</taxon>
    </lineage>
</organism>
<evidence type="ECO:0000256" key="11">
    <source>
        <dbReference type="SAM" id="Phobius"/>
    </source>
</evidence>
<dbReference type="FunFam" id="2.60.40.10:FF:000193">
    <property type="entry name" value="Myelin protein zero-like 1 like"/>
    <property type="match status" value="1"/>
</dbReference>
<feature type="region of interest" description="Disordered" evidence="10">
    <location>
        <begin position="177"/>
        <end position="229"/>
    </location>
</feature>
<evidence type="ECO:0000256" key="3">
    <source>
        <dbReference type="ARBA" id="ARBA00022692"/>
    </source>
</evidence>
<reference evidence="15" key="1">
    <citation type="submission" date="2025-08" db="UniProtKB">
        <authorList>
            <consortium name="RefSeq"/>
        </authorList>
    </citation>
    <scope>IDENTIFICATION</scope>
    <source>
        <tissue evidence="15">Blood</tissue>
    </source>
</reference>
<dbReference type="GO" id="GO:0098609">
    <property type="term" value="P:cell-cell adhesion"/>
    <property type="evidence" value="ECO:0007669"/>
    <property type="project" value="TreeGrafter"/>
</dbReference>
<keyword evidence="5 11" id="KW-1133">Transmembrane helix</keyword>
<dbReference type="InterPro" id="IPR000920">
    <property type="entry name" value="Myelin_P0-rel"/>
</dbReference>
<keyword evidence="7" id="KW-1015">Disulfide bond</keyword>
<dbReference type="PANTHER" id="PTHR13869:SF21">
    <property type="entry name" value="MYELIN PROTEIN ZERO-LIKE PROTEIN 2"/>
    <property type="match status" value="1"/>
</dbReference>
<keyword evidence="3 11" id="KW-0812">Transmembrane</keyword>
<dbReference type="RefSeq" id="XP_054854446.1">
    <property type="nucleotide sequence ID" value="XM_054998471.1"/>
</dbReference>
<dbReference type="CTD" id="10205"/>
<evidence type="ECO:0000256" key="6">
    <source>
        <dbReference type="ARBA" id="ARBA00023136"/>
    </source>
</evidence>
<dbReference type="InterPro" id="IPR007110">
    <property type="entry name" value="Ig-like_dom"/>
</dbReference>
<comment type="similarity">
    <text evidence="2">Belongs to the myelin P0 protein family.</text>
</comment>
<evidence type="ECO:0000259" key="13">
    <source>
        <dbReference type="PROSITE" id="PS50835"/>
    </source>
</evidence>
<dbReference type="SUPFAM" id="SSF48726">
    <property type="entry name" value="Immunoglobulin"/>
    <property type="match status" value="1"/>
</dbReference>
<dbReference type="KEGG" id="emc:129342614"/>
<feature type="domain" description="Ig-like" evidence="13">
    <location>
        <begin position="17"/>
        <end position="135"/>
    </location>
</feature>
<feature type="transmembrane region" description="Helical" evidence="11">
    <location>
        <begin position="147"/>
        <end position="169"/>
    </location>
</feature>
<dbReference type="InterPro" id="IPR003599">
    <property type="entry name" value="Ig_sub"/>
</dbReference>
<feature type="chain" id="PRO_5041673034" evidence="12">
    <location>
        <begin position="21"/>
        <end position="229"/>
    </location>
</feature>
<dbReference type="SMART" id="SM00409">
    <property type="entry name" value="IG"/>
    <property type="match status" value="1"/>
</dbReference>
<dbReference type="SMART" id="SM00406">
    <property type="entry name" value="IGv"/>
    <property type="match status" value="1"/>
</dbReference>
<dbReference type="PROSITE" id="PS50835">
    <property type="entry name" value="IG_LIKE"/>
    <property type="match status" value="1"/>
</dbReference>
<dbReference type="Proteomes" id="UP001190640">
    <property type="component" value="Chromosome 14"/>
</dbReference>
<gene>
    <name evidence="15" type="primary">MPZL2</name>
</gene>
<dbReference type="InterPro" id="IPR013106">
    <property type="entry name" value="Ig_V-set"/>
</dbReference>
<feature type="signal peptide" evidence="12">
    <location>
        <begin position="1"/>
        <end position="20"/>
    </location>
</feature>
<evidence type="ECO:0000256" key="1">
    <source>
        <dbReference type="ARBA" id="ARBA00004479"/>
    </source>
</evidence>
<comment type="subcellular location">
    <subcellularLocation>
        <location evidence="1">Membrane</location>
        <topology evidence="1">Single-pass type I membrane protein</topology>
    </subcellularLocation>
</comment>
<keyword evidence="14" id="KW-1185">Reference proteome</keyword>
<evidence type="ECO:0000256" key="10">
    <source>
        <dbReference type="SAM" id="MobiDB-lite"/>
    </source>
</evidence>
<feature type="compositionally biased region" description="Basic and acidic residues" evidence="10">
    <location>
        <begin position="178"/>
        <end position="203"/>
    </location>
</feature>
<accession>A0AA97LGI2</accession>
<dbReference type="PANTHER" id="PTHR13869">
    <property type="entry name" value="MYELIN P0 RELATED"/>
    <property type="match status" value="1"/>
</dbReference>
<evidence type="ECO:0000313" key="14">
    <source>
        <dbReference type="Proteomes" id="UP001190640"/>
    </source>
</evidence>
<keyword evidence="6 11" id="KW-0472">Membrane</keyword>
<keyword evidence="9" id="KW-0393">Immunoglobulin domain</keyword>
<dbReference type="Gene3D" id="2.60.40.10">
    <property type="entry name" value="Immunoglobulins"/>
    <property type="match status" value="1"/>
</dbReference>
<evidence type="ECO:0000256" key="5">
    <source>
        <dbReference type="ARBA" id="ARBA00022989"/>
    </source>
</evidence>
<keyword evidence="8" id="KW-0325">Glycoprotein</keyword>